<accession>A0A1F5PIY2</accession>
<dbReference type="InterPro" id="IPR005135">
    <property type="entry name" value="Endo/exonuclease/phosphatase"/>
</dbReference>
<dbReference type="Pfam" id="PF03372">
    <property type="entry name" value="Exo_endo_phos"/>
    <property type="match status" value="1"/>
</dbReference>
<dbReference type="Proteomes" id="UP000178377">
    <property type="component" value="Unassembled WGS sequence"/>
</dbReference>
<evidence type="ECO:0000313" key="2">
    <source>
        <dbReference type="EMBL" id="OGE89895.1"/>
    </source>
</evidence>
<feature type="domain" description="Endonuclease/exonuclease/phosphatase" evidence="1">
    <location>
        <begin position="8"/>
        <end position="242"/>
    </location>
</feature>
<name>A0A1F5PIY2_9BACT</name>
<gene>
    <name evidence="2" type="ORF">A2722_03715</name>
</gene>
<dbReference type="EMBL" id="MFEO01000015">
    <property type="protein sequence ID" value="OGE89895.1"/>
    <property type="molecule type" value="Genomic_DNA"/>
</dbReference>
<dbReference type="AlphaFoldDB" id="A0A1F5PIY2"/>
<dbReference type="PANTHER" id="PTHR14859:SF1">
    <property type="entry name" value="PGAP2-INTERACTING PROTEIN"/>
    <property type="match status" value="1"/>
</dbReference>
<sequence length="260" mass="29828">MSHIKLITINVERDKHWDRIIPFLEHEQADVVCMQELFERDLAMLSRHFGYQSVYIPITKHGDSKSVTSEGPSLLTTLPLTNIHREYYYKTGGSLQIENNDSVEALRKTIHQGVVWGTVEKDGIQYTIASTHFTWSPEGQPNSYQEQDAQALLKILDRVDELVLCGDFNAPRGYNHIYDKLCKRFKDNIPETLKTTLDVDLHYARRDLVQKPRISKYVVDYVFSTPAYSVRNVHTQFGVSDHCAIVCEVEATNPIGVIDE</sequence>
<dbReference type="GO" id="GO:0016020">
    <property type="term" value="C:membrane"/>
    <property type="evidence" value="ECO:0007669"/>
    <property type="project" value="GOC"/>
</dbReference>
<dbReference type="GO" id="GO:0003824">
    <property type="term" value="F:catalytic activity"/>
    <property type="evidence" value="ECO:0007669"/>
    <property type="project" value="InterPro"/>
</dbReference>
<comment type="caution">
    <text evidence="2">The sequence shown here is derived from an EMBL/GenBank/DDBJ whole genome shotgun (WGS) entry which is preliminary data.</text>
</comment>
<proteinExistence type="predicted"/>
<evidence type="ECO:0000259" key="1">
    <source>
        <dbReference type="Pfam" id="PF03372"/>
    </source>
</evidence>
<evidence type="ECO:0000313" key="3">
    <source>
        <dbReference type="Proteomes" id="UP000178377"/>
    </source>
</evidence>
<dbReference type="GO" id="GO:0006506">
    <property type="term" value="P:GPI anchor biosynthetic process"/>
    <property type="evidence" value="ECO:0007669"/>
    <property type="project" value="TreeGrafter"/>
</dbReference>
<reference evidence="2 3" key="1">
    <citation type="journal article" date="2016" name="Nat. Commun.">
        <title>Thousands of microbial genomes shed light on interconnected biogeochemical processes in an aquifer system.</title>
        <authorList>
            <person name="Anantharaman K."/>
            <person name="Brown C.T."/>
            <person name="Hug L.A."/>
            <person name="Sharon I."/>
            <person name="Castelle C.J."/>
            <person name="Probst A.J."/>
            <person name="Thomas B.C."/>
            <person name="Singh A."/>
            <person name="Wilkins M.J."/>
            <person name="Karaoz U."/>
            <person name="Brodie E.L."/>
            <person name="Williams K.H."/>
            <person name="Hubbard S.S."/>
            <person name="Banfield J.F."/>
        </authorList>
    </citation>
    <scope>NUCLEOTIDE SEQUENCE [LARGE SCALE GENOMIC DNA]</scope>
</reference>
<dbReference type="STRING" id="1817828.A2722_03715"/>
<dbReference type="InterPro" id="IPR036691">
    <property type="entry name" value="Endo/exonu/phosph_ase_sf"/>
</dbReference>
<dbReference type="Gene3D" id="3.60.10.10">
    <property type="entry name" value="Endonuclease/exonuclease/phosphatase"/>
    <property type="match status" value="1"/>
</dbReference>
<dbReference type="InterPro" id="IPR051916">
    <property type="entry name" value="GPI-anchor_lipid_remodeler"/>
</dbReference>
<dbReference type="SUPFAM" id="SSF56219">
    <property type="entry name" value="DNase I-like"/>
    <property type="match status" value="1"/>
</dbReference>
<protein>
    <recommendedName>
        <fullName evidence="1">Endonuclease/exonuclease/phosphatase domain-containing protein</fullName>
    </recommendedName>
</protein>
<organism evidence="2 3">
    <name type="scientific">Candidatus Doudnabacteria bacterium RIFCSPHIGHO2_01_FULL_50_11</name>
    <dbReference type="NCBI Taxonomy" id="1817828"/>
    <lineage>
        <taxon>Bacteria</taxon>
        <taxon>Candidatus Doudnaibacteriota</taxon>
    </lineage>
</organism>
<dbReference type="PANTHER" id="PTHR14859">
    <property type="entry name" value="CALCOFLUOR WHITE HYPERSENSITIVE PROTEIN PRECURSOR"/>
    <property type="match status" value="1"/>
</dbReference>